<feature type="transmembrane region" description="Helical" evidence="9">
    <location>
        <begin position="105"/>
        <end position="123"/>
    </location>
</feature>
<keyword evidence="3 8" id="KW-0813">Transport</keyword>
<evidence type="ECO:0000313" key="11">
    <source>
        <dbReference type="Proteomes" id="UP001226160"/>
    </source>
</evidence>
<accession>A0AAP4BWK4</accession>
<comment type="caution">
    <text evidence="10">The sequence shown here is derived from an EMBL/GenBank/DDBJ whole genome shotgun (WGS) entry which is preliminary data.</text>
</comment>
<sequence>MITPWELLTTHTYLMAVLGTMVIGVAAGALSPVVYFRKQALISDVISHASLPGITFAFLIAAYLNLPTRNPLFLATGALLTALLAVGLSHWLFHHTPLSVDTGMAISLSVSFALGMLGLFIITKQPLPGKGGIQDYLLGNASSVTIADLRISVVLSLVILSGLIWWFPMLKCWLFDPTFAATSGVRTRLLHVVAMTAFALVVVNGIKVVGVILMVSFVIAPCVAARQWSNQLGVVTVLAALIGAASCLIGVYLAVVVGSIPTGPLIAVVQAFFALISLVFAPKRGLVFSQ</sequence>
<keyword evidence="7 9" id="KW-0472">Membrane</keyword>
<evidence type="ECO:0000256" key="3">
    <source>
        <dbReference type="ARBA" id="ARBA00022448"/>
    </source>
</evidence>
<evidence type="ECO:0000256" key="1">
    <source>
        <dbReference type="ARBA" id="ARBA00004651"/>
    </source>
</evidence>
<feature type="transmembrane region" description="Helical" evidence="9">
    <location>
        <begin position="45"/>
        <end position="65"/>
    </location>
</feature>
<evidence type="ECO:0000256" key="2">
    <source>
        <dbReference type="ARBA" id="ARBA00008034"/>
    </source>
</evidence>
<comment type="subcellular location">
    <subcellularLocation>
        <location evidence="1 8">Cell membrane</location>
        <topology evidence="1 8">Multi-pass membrane protein</topology>
    </subcellularLocation>
</comment>
<dbReference type="Proteomes" id="UP001226160">
    <property type="component" value="Unassembled WGS sequence"/>
</dbReference>
<feature type="transmembrane region" description="Helical" evidence="9">
    <location>
        <begin position="144"/>
        <end position="169"/>
    </location>
</feature>
<keyword evidence="6 9" id="KW-1133">Transmembrane helix</keyword>
<evidence type="ECO:0000313" key="10">
    <source>
        <dbReference type="EMBL" id="MDK4326751.1"/>
    </source>
</evidence>
<proteinExistence type="inferred from homology"/>
<dbReference type="InterPro" id="IPR037294">
    <property type="entry name" value="ABC_BtuC-like"/>
</dbReference>
<evidence type="ECO:0000256" key="8">
    <source>
        <dbReference type="RuleBase" id="RU003943"/>
    </source>
</evidence>
<dbReference type="Pfam" id="PF00950">
    <property type="entry name" value="ABC-3"/>
    <property type="match status" value="1"/>
</dbReference>
<dbReference type="GO" id="GO:0055085">
    <property type="term" value="P:transmembrane transport"/>
    <property type="evidence" value="ECO:0007669"/>
    <property type="project" value="InterPro"/>
</dbReference>
<evidence type="ECO:0000256" key="6">
    <source>
        <dbReference type="ARBA" id="ARBA00022989"/>
    </source>
</evidence>
<feature type="transmembrane region" description="Helical" evidence="9">
    <location>
        <begin position="12"/>
        <end position="33"/>
    </location>
</feature>
<dbReference type="AlphaFoldDB" id="A0AAP4BWK4"/>
<gene>
    <name evidence="10" type="ORF">QPX54_09590</name>
</gene>
<name>A0AAP4BWK4_9CORY</name>
<evidence type="ECO:0000256" key="9">
    <source>
        <dbReference type="SAM" id="Phobius"/>
    </source>
</evidence>
<evidence type="ECO:0000256" key="4">
    <source>
        <dbReference type="ARBA" id="ARBA00022475"/>
    </source>
</evidence>
<dbReference type="GO" id="GO:0043190">
    <property type="term" value="C:ATP-binding cassette (ABC) transporter complex"/>
    <property type="evidence" value="ECO:0007669"/>
    <property type="project" value="InterPro"/>
</dbReference>
<dbReference type="GO" id="GO:0010043">
    <property type="term" value="P:response to zinc ion"/>
    <property type="evidence" value="ECO:0007669"/>
    <property type="project" value="TreeGrafter"/>
</dbReference>
<dbReference type="PANTHER" id="PTHR30477">
    <property type="entry name" value="ABC-TRANSPORTER METAL-BINDING PROTEIN"/>
    <property type="match status" value="1"/>
</dbReference>
<protein>
    <submittedName>
        <fullName evidence="10">Metal ABC transporter permease</fullName>
    </submittedName>
</protein>
<dbReference type="Gene3D" id="1.10.3470.10">
    <property type="entry name" value="ABC transporter involved in vitamin B12 uptake, BtuC"/>
    <property type="match status" value="1"/>
</dbReference>
<dbReference type="RefSeq" id="WP_049148440.1">
    <property type="nucleotide sequence ID" value="NZ_CP091865.1"/>
</dbReference>
<dbReference type="SUPFAM" id="SSF81345">
    <property type="entry name" value="ABC transporter involved in vitamin B12 uptake, BtuC"/>
    <property type="match status" value="1"/>
</dbReference>
<feature type="transmembrane region" description="Helical" evidence="9">
    <location>
        <begin position="232"/>
        <end position="257"/>
    </location>
</feature>
<dbReference type="PANTHER" id="PTHR30477:SF3">
    <property type="entry name" value="METAL TRANSPORT SYSTEM MEMBRANE PROTEIN CT_069-RELATED"/>
    <property type="match status" value="1"/>
</dbReference>
<dbReference type="CDD" id="cd06550">
    <property type="entry name" value="TM_ABC_iron-siderophores_like"/>
    <property type="match status" value="1"/>
</dbReference>
<comment type="similarity">
    <text evidence="2 8">Belongs to the ABC-3 integral membrane protein family.</text>
</comment>
<feature type="transmembrane region" description="Helical" evidence="9">
    <location>
        <begin position="72"/>
        <end position="93"/>
    </location>
</feature>
<dbReference type="InterPro" id="IPR001626">
    <property type="entry name" value="ABC_TroCD"/>
</dbReference>
<reference evidence="10" key="1">
    <citation type="submission" date="2023-05" db="EMBL/GenBank/DDBJ databases">
        <title>Metabolic capabilities are highly conserved among human nasal-associated Corynebacterium species in pangenomic analyses.</title>
        <authorList>
            <person name="Tran T.H."/>
            <person name="Roberts A.Q."/>
            <person name="Escapa I.F."/>
            <person name="Gao W."/>
            <person name="Conlan S."/>
            <person name="Kong H."/>
            <person name="Segre J.A."/>
            <person name="Kelly M.S."/>
            <person name="Lemon K.P."/>
        </authorList>
    </citation>
    <scope>NUCLEOTIDE SEQUENCE</scope>
    <source>
        <strain evidence="10">KPL2654</strain>
    </source>
</reference>
<keyword evidence="4" id="KW-1003">Cell membrane</keyword>
<keyword evidence="5 8" id="KW-0812">Transmembrane</keyword>
<evidence type="ECO:0000256" key="5">
    <source>
        <dbReference type="ARBA" id="ARBA00022692"/>
    </source>
</evidence>
<feature type="transmembrane region" description="Helical" evidence="9">
    <location>
        <begin position="263"/>
        <end position="281"/>
    </location>
</feature>
<evidence type="ECO:0000256" key="7">
    <source>
        <dbReference type="ARBA" id="ARBA00023136"/>
    </source>
</evidence>
<dbReference type="EMBL" id="JASNVP010000009">
    <property type="protein sequence ID" value="MDK4326751.1"/>
    <property type="molecule type" value="Genomic_DNA"/>
</dbReference>
<feature type="transmembrane region" description="Helical" evidence="9">
    <location>
        <begin position="189"/>
        <end position="220"/>
    </location>
</feature>
<organism evidence="10 11">
    <name type="scientific">Corynebacterium propinquum</name>
    <dbReference type="NCBI Taxonomy" id="43769"/>
    <lineage>
        <taxon>Bacteria</taxon>
        <taxon>Bacillati</taxon>
        <taxon>Actinomycetota</taxon>
        <taxon>Actinomycetes</taxon>
        <taxon>Mycobacteriales</taxon>
        <taxon>Corynebacteriaceae</taxon>
        <taxon>Corynebacterium</taxon>
    </lineage>
</organism>